<organism evidence="2 3">
    <name type="scientific">Agrilus planipennis</name>
    <name type="common">Emerald ash borer</name>
    <name type="synonym">Agrilus marcopoli</name>
    <dbReference type="NCBI Taxonomy" id="224129"/>
    <lineage>
        <taxon>Eukaryota</taxon>
        <taxon>Metazoa</taxon>
        <taxon>Ecdysozoa</taxon>
        <taxon>Arthropoda</taxon>
        <taxon>Hexapoda</taxon>
        <taxon>Insecta</taxon>
        <taxon>Pterygota</taxon>
        <taxon>Neoptera</taxon>
        <taxon>Endopterygota</taxon>
        <taxon>Coleoptera</taxon>
        <taxon>Polyphaga</taxon>
        <taxon>Elateriformia</taxon>
        <taxon>Buprestoidea</taxon>
        <taxon>Buprestidae</taxon>
        <taxon>Agrilinae</taxon>
        <taxon>Agrilus</taxon>
    </lineage>
</organism>
<reference evidence="3" key="1">
    <citation type="submission" date="2025-08" db="UniProtKB">
        <authorList>
            <consortium name="RefSeq"/>
        </authorList>
    </citation>
    <scope>IDENTIFICATION</scope>
    <source>
        <tissue evidence="3">Entire body</tissue>
    </source>
</reference>
<dbReference type="InterPro" id="IPR013098">
    <property type="entry name" value="Ig_I-set"/>
</dbReference>
<gene>
    <name evidence="3" type="primary">LOC108738214</name>
</gene>
<dbReference type="FunFam" id="2.60.40.10:FF:001606">
    <property type="entry name" value="uncharacterized protein LOC108091111"/>
    <property type="match status" value="1"/>
</dbReference>
<dbReference type="SMART" id="SM00409">
    <property type="entry name" value="IG"/>
    <property type="match status" value="2"/>
</dbReference>
<dbReference type="PROSITE" id="PS50835">
    <property type="entry name" value="IG_LIKE"/>
    <property type="match status" value="2"/>
</dbReference>
<dbReference type="InParanoid" id="A0A1W4X2K5"/>
<evidence type="ECO:0000313" key="3">
    <source>
        <dbReference type="RefSeq" id="XP_018327012.2"/>
    </source>
</evidence>
<dbReference type="Pfam" id="PF07679">
    <property type="entry name" value="I-set"/>
    <property type="match status" value="1"/>
</dbReference>
<dbReference type="FunCoup" id="A0A1W4X2K5">
    <property type="interactions" value="44"/>
</dbReference>
<dbReference type="Proteomes" id="UP000192223">
    <property type="component" value="Unplaced"/>
</dbReference>
<dbReference type="STRING" id="224129.A0A1W4X2K5"/>
<dbReference type="InterPro" id="IPR037448">
    <property type="entry name" value="Zig-8"/>
</dbReference>
<dbReference type="AlphaFoldDB" id="A0A1W4X2K5"/>
<dbReference type="InterPro" id="IPR013783">
    <property type="entry name" value="Ig-like_fold"/>
</dbReference>
<dbReference type="CDD" id="cd00096">
    <property type="entry name" value="Ig"/>
    <property type="match status" value="1"/>
</dbReference>
<dbReference type="GeneID" id="108738214"/>
<dbReference type="InterPro" id="IPR007110">
    <property type="entry name" value="Ig-like_dom"/>
</dbReference>
<dbReference type="InterPro" id="IPR003598">
    <property type="entry name" value="Ig_sub2"/>
</dbReference>
<dbReference type="SUPFAM" id="SSF48726">
    <property type="entry name" value="Immunoglobulin"/>
    <property type="match status" value="2"/>
</dbReference>
<dbReference type="PANTHER" id="PTHR23279">
    <property type="entry name" value="DEFECTIVE PROBOSCIS EXTENSION RESPONSE DPR -RELATED"/>
    <property type="match status" value="1"/>
</dbReference>
<dbReference type="RefSeq" id="XP_018327012.2">
    <property type="nucleotide sequence ID" value="XM_018471510.2"/>
</dbReference>
<dbReference type="Gene3D" id="2.60.40.10">
    <property type="entry name" value="Immunoglobulins"/>
    <property type="match status" value="2"/>
</dbReference>
<dbReference type="InterPro" id="IPR003599">
    <property type="entry name" value="Ig_sub"/>
</dbReference>
<feature type="domain" description="Ig-like" evidence="1">
    <location>
        <begin position="237"/>
        <end position="335"/>
    </location>
</feature>
<name>A0A1W4X2K5_AGRPL</name>
<dbReference type="InterPro" id="IPR036179">
    <property type="entry name" value="Ig-like_dom_sf"/>
</dbReference>
<evidence type="ECO:0000313" key="2">
    <source>
        <dbReference type="Proteomes" id="UP000192223"/>
    </source>
</evidence>
<dbReference type="OrthoDB" id="6354602at2759"/>
<keyword evidence="2" id="KW-1185">Reference proteome</keyword>
<dbReference type="KEGG" id="apln:108738214"/>
<accession>A0A1W4X2K5</accession>
<feature type="domain" description="Ig-like" evidence="1">
    <location>
        <begin position="132"/>
        <end position="228"/>
    </location>
</feature>
<dbReference type="SMART" id="SM00408">
    <property type="entry name" value="IGc2"/>
    <property type="match status" value="2"/>
</dbReference>
<protein>
    <submittedName>
        <fullName evidence="3">Uncharacterized protein LOC108738214</fullName>
    </submittedName>
</protein>
<dbReference type="PANTHER" id="PTHR23279:SF3">
    <property type="entry name" value="DEFECTIVE PROBOSCIS EXTENSION RESPONSE 18"/>
    <property type="match status" value="1"/>
</dbReference>
<sequence>MVLEMKRYAKLSMVDVFRWNMRILIVLEMLRHVAASENETVPVFLSDESRTQFGNMSQKLTTVNATTEAGTTTAPSNVPLREQISTTVATVTRHLLLTSTSSKGLVRHSFARGMPPLHVPYLPHNPHSRWGPFFEEGQETVNVTARVGSTIILDCRIGLLQDKTVMWLHHKKDSIHLLTVGRAAYSRDERINLSFRYPNNYRLEIVFVNRRDEGLYECQVATHPPKVKRLYLKVTAPEISIVDESKREVSERYYKAGSALELTCIASQVGGPGESQPIFWRHVEKILTNGISTNNTNDTQTNESVYSSLTIEPLEKHHSGNYSCSIGTVTSASVMVHVLNGELPAAVHHGNNSNVMQLGSRWLLLFSILLVYSR</sequence>
<dbReference type="GO" id="GO:0050808">
    <property type="term" value="P:synapse organization"/>
    <property type="evidence" value="ECO:0007669"/>
    <property type="project" value="TreeGrafter"/>
</dbReference>
<evidence type="ECO:0000259" key="1">
    <source>
        <dbReference type="PROSITE" id="PS50835"/>
    </source>
</evidence>
<dbReference type="GO" id="GO:0032589">
    <property type="term" value="C:neuron projection membrane"/>
    <property type="evidence" value="ECO:0007669"/>
    <property type="project" value="TreeGrafter"/>
</dbReference>
<proteinExistence type="predicted"/>